<proteinExistence type="predicted"/>
<protein>
    <submittedName>
        <fullName evidence="2">Uncharacterized protein</fullName>
    </submittedName>
</protein>
<dbReference type="Proteomes" id="UP000593566">
    <property type="component" value="Unassembled WGS sequence"/>
</dbReference>
<feature type="compositionally biased region" description="Basic and acidic residues" evidence="1">
    <location>
        <begin position="98"/>
        <end position="109"/>
    </location>
</feature>
<gene>
    <name evidence="2" type="ORF">HO133_011058</name>
</gene>
<evidence type="ECO:0000256" key="1">
    <source>
        <dbReference type="SAM" id="MobiDB-lite"/>
    </source>
</evidence>
<evidence type="ECO:0000313" key="2">
    <source>
        <dbReference type="EMBL" id="KAF6224481.1"/>
    </source>
</evidence>
<feature type="region of interest" description="Disordered" evidence="1">
    <location>
        <begin position="1"/>
        <end position="54"/>
    </location>
</feature>
<accession>A0A8H6FDW3</accession>
<feature type="region of interest" description="Disordered" evidence="1">
    <location>
        <begin position="87"/>
        <end position="111"/>
    </location>
</feature>
<reference evidence="2 3" key="1">
    <citation type="journal article" date="2020" name="Genomics">
        <title>Complete, high-quality genomes from long-read metagenomic sequencing of two wolf lichen thalli reveals enigmatic genome architecture.</title>
        <authorList>
            <person name="McKenzie S.K."/>
            <person name="Walston R.F."/>
            <person name="Allen J.L."/>
        </authorList>
    </citation>
    <scope>NUCLEOTIDE SEQUENCE [LARGE SCALE GENOMIC DNA]</scope>
    <source>
        <strain evidence="2">WasteWater1</strain>
    </source>
</reference>
<dbReference type="GeneID" id="59339448"/>
<name>A0A8H6FDW3_9LECA</name>
<dbReference type="RefSeq" id="XP_037153541.1">
    <property type="nucleotide sequence ID" value="XM_037301907.1"/>
</dbReference>
<dbReference type="AlphaFoldDB" id="A0A8H6FDW3"/>
<feature type="compositionally biased region" description="Basic and acidic residues" evidence="1">
    <location>
        <begin position="1"/>
        <end position="11"/>
    </location>
</feature>
<keyword evidence="3" id="KW-1185">Reference proteome</keyword>
<comment type="caution">
    <text evidence="2">The sequence shown here is derived from an EMBL/GenBank/DDBJ whole genome shotgun (WGS) entry which is preliminary data.</text>
</comment>
<evidence type="ECO:0000313" key="3">
    <source>
        <dbReference type="Proteomes" id="UP000593566"/>
    </source>
</evidence>
<organism evidence="2 3">
    <name type="scientific">Letharia lupina</name>
    <dbReference type="NCBI Taxonomy" id="560253"/>
    <lineage>
        <taxon>Eukaryota</taxon>
        <taxon>Fungi</taxon>
        <taxon>Dikarya</taxon>
        <taxon>Ascomycota</taxon>
        <taxon>Pezizomycotina</taxon>
        <taxon>Lecanoromycetes</taxon>
        <taxon>OSLEUM clade</taxon>
        <taxon>Lecanoromycetidae</taxon>
        <taxon>Lecanorales</taxon>
        <taxon>Lecanorineae</taxon>
        <taxon>Parmeliaceae</taxon>
        <taxon>Letharia</taxon>
    </lineage>
</organism>
<sequence>MGSLTREENPRYRFRLRTHTSSTANPAPTADLLNRTHNHHRGNVGPTISTPVPATSLRELDNKCAKARASKPSANPIAVAEHRLEATETKKHARQRCRGKDISGAEKGQEGGCGSVVAGALCMALMGAEKVELLG</sequence>
<dbReference type="EMBL" id="JACCJB010000009">
    <property type="protein sequence ID" value="KAF6224481.1"/>
    <property type="molecule type" value="Genomic_DNA"/>
</dbReference>